<organism evidence="1 2">
    <name type="scientific">Streptococcus pneumoniae</name>
    <dbReference type="NCBI Taxonomy" id="1313"/>
    <lineage>
        <taxon>Bacteria</taxon>
        <taxon>Bacillati</taxon>
        <taxon>Bacillota</taxon>
        <taxon>Bacilli</taxon>
        <taxon>Lactobacillales</taxon>
        <taxon>Streptococcaceae</taxon>
        <taxon>Streptococcus</taxon>
    </lineage>
</organism>
<name>A0A6G2DDJ2_STREE</name>
<gene>
    <name evidence="1" type="ORF">GM540_11780</name>
</gene>
<feature type="non-terminal residue" evidence="1">
    <location>
        <position position="157"/>
    </location>
</feature>
<comment type="caution">
    <text evidence="1">The sequence shown here is derived from an EMBL/GenBank/DDBJ whole genome shotgun (WGS) entry which is preliminary data.</text>
</comment>
<feature type="non-terminal residue" evidence="1">
    <location>
        <position position="1"/>
    </location>
</feature>
<dbReference type="AlphaFoldDB" id="A0A6G2DDJ2"/>
<accession>A0A6G2DDJ2</accession>
<protein>
    <submittedName>
        <fullName evidence="1">Phage tail tape measure protein</fullName>
    </submittedName>
</protein>
<reference evidence="1 2" key="1">
    <citation type="submission" date="2019-11" db="EMBL/GenBank/DDBJ databases">
        <title>Growth characteristics of pneumococcus vary with the chemical composition of the capsule and with environmental conditions.</title>
        <authorList>
            <person name="Tothpal A."/>
            <person name="Desobry K."/>
            <person name="Joshi S."/>
            <person name="Wyllie A.L."/>
            <person name="Weinberger D.M."/>
        </authorList>
    </citation>
    <scope>NUCLEOTIDE SEQUENCE [LARGE SCALE GENOMIC DNA]</scope>
    <source>
        <strain evidence="2">pnumococcus19F</strain>
    </source>
</reference>
<dbReference type="EMBL" id="WNHQ01001303">
    <property type="protein sequence ID" value="MTV74636.1"/>
    <property type="molecule type" value="Genomic_DNA"/>
</dbReference>
<evidence type="ECO:0000313" key="1">
    <source>
        <dbReference type="EMBL" id="MTV74636.1"/>
    </source>
</evidence>
<sequence length="157" mass="16436">IKEATGYLKADVMMNIAEKAGQLGQKMVDAGKKTVGAWSEIDEAMDTVTTKTGLTGEALLGLQEIAKGIATSLPSATFQESADAVGELNTQFGLTGDTLQSAAEYLLKYSKITGEDISNSAINAKKAIDGAPQIKMLGLSFKEGATLIGRFEKSGID</sequence>
<dbReference type="Proteomes" id="UP000483094">
    <property type="component" value="Unassembled WGS sequence"/>
</dbReference>
<evidence type="ECO:0000313" key="2">
    <source>
        <dbReference type="Proteomes" id="UP000483094"/>
    </source>
</evidence>
<proteinExistence type="predicted"/>